<evidence type="ECO:0000256" key="2">
    <source>
        <dbReference type="ARBA" id="ARBA00004236"/>
    </source>
</evidence>
<gene>
    <name evidence="20" type="primary">phoR</name>
    <name evidence="20" type="ORF">SR882_00135</name>
</gene>
<keyword evidence="10 18" id="KW-0812">Transmembrane</keyword>
<dbReference type="PROSITE" id="PS50109">
    <property type="entry name" value="HIS_KIN"/>
    <property type="match status" value="1"/>
</dbReference>
<evidence type="ECO:0000313" key="20">
    <source>
        <dbReference type="EMBL" id="WQH16337.1"/>
    </source>
</evidence>
<evidence type="ECO:0000256" key="5">
    <source>
        <dbReference type="ARBA" id="ARBA00022448"/>
    </source>
</evidence>
<dbReference type="InterPro" id="IPR004358">
    <property type="entry name" value="Sig_transdc_His_kin-like_C"/>
</dbReference>
<dbReference type="SMART" id="SM00388">
    <property type="entry name" value="HisKA"/>
    <property type="match status" value="1"/>
</dbReference>
<evidence type="ECO:0000256" key="10">
    <source>
        <dbReference type="ARBA" id="ARBA00022692"/>
    </source>
</evidence>
<protein>
    <recommendedName>
        <fullName evidence="4">Phosphate regulon sensor protein PhoR</fullName>
        <ecNumber evidence="3">2.7.13.3</ecNumber>
    </recommendedName>
</protein>
<evidence type="ECO:0000256" key="1">
    <source>
        <dbReference type="ARBA" id="ARBA00000085"/>
    </source>
</evidence>
<organism evidence="20 21">
    <name type="scientific">Guyparkeria halophila</name>
    <dbReference type="NCBI Taxonomy" id="47960"/>
    <lineage>
        <taxon>Bacteria</taxon>
        <taxon>Pseudomonadati</taxon>
        <taxon>Pseudomonadota</taxon>
        <taxon>Gammaproteobacteria</taxon>
        <taxon>Chromatiales</taxon>
        <taxon>Thioalkalibacteraceae</taxon>
        <taxon>Guyparkeria</taxon>
    </lineage>
</organism>
<dbReference type="InterPro" id="IPR014310">
    <property type="entry name" value="Sig_transdc_His_kinase_PhoR"/>
</dbReference>
<evidence type="ECO:0000259" key="19">
    <source>
        <dbReference type="PROSITE" id="PS50109"/>
    </source>
</evidence>
<dbReference type="EMBL" id="CP140153">
    <property type="protein sequence ID" value="WQH16337.1"/>
    <property type="molecule type" value="Genomic_DNA"/>
</dbReference>
<comment type="subcellular location">
    <subcellularLocation>
        <location evidence="2">Cell membrane</location>
    </subcellularLocation>
</comment>
<dbReference type="SUPFAM" id="SSF55874">
    <property type="entry name" value="ATPase domain of HSP90 chaperone/DNA topoisomerase II/histidine kinase"/>
    <property type="match status" value="1"/>
</dbReference>
<keyword evidence="9" id="KW-0808">Transferase</keyword>
<dbReference type="InterPro" id="IPR003594">
    <property type="entry name" value="HATPase_dom"/>
</dbReference>
<name>A0ABZ0YYH6_9GAMM</name>
<dbReference type="GO" id="GO:0016301">
    <property type="term" value="F:kinase activity"/>
    <property type="evidence" value="ECO:0007669"/>
    <property type="project" value="UniProtKB-KW"/>
</dbReference>
<evidence type="ECO:0000256" key="8">
    <source>
        <dbReference type="ARBA" id="ARBA00022592"/>
    </source>
</evidence>
<proteinExistence type="predicted"/>
<keyword evidence="13" id="KW-0067">ATP-binding</keyword>
<evidence type="ECO:0000256" key="6">
    <source>
        <dbReference type="ARBA" id="ARBA00022475"/>
    </source>
</evidence>
<keyword evidence="15" id="KW-0902">Two-component regulatory system</keyword>
<sequence>MTDPKPFQPPIATRSTRLERRAQLRQLRLAEARRRAWREEGILVLAALALASMVVWGGAAMGWGLAWLLALVVGLATYTAALLWRVIYLARALPITSQPRRVWGLPGLIQVRQRRLSRRWSRRQRRLVALLKRYHHSAMTVPDAMVVLTDEREIEWLNRAAIDMLGLNRSDIGLRLDDLWRTPAFIAWLKQGSDRPALELVAPADETRTLSLRIEPYGSDRYLLIGRDVTALHRLQGVRQDFVANVSHELRTPLTVLAGYVETLLDTEEGHDPQMHRILSNMHQQADRMRRIVEDLLLLSRLETSQPDADWFEAIDVARLVEPILNDARLVSGEEGHDIRADLDPALTLWGVPRELQSAFSNLVFNAVKYTPAGGRVDVRWGRDDQGRAVFSVCDSGIGIEARHIPRLTERFYRIDVGRSRSRGGTGLGLAIVKHVALRHGARLEIDSTPGEGSCFRVIFPVPAAMQAGRDDVD</sequence>
<feature type="domain" description="Histidine kinase" evidence="19">
    <location>
        <begin position="245"/>
        <end position="464"/>
    </location>
</feature>
<keyword evidence="6" id="KW-1003">Cell membrane</keyword>
<dbReference type="Gene3D" id="3.30.565.10">
    <property type="entry name" value="Histidine kinase-like ATPase, C-terminal domain"/>
    <property type="match status" value="1"/>
</dbReference>
<dbReference type="InterPro" id="IPR003661">
    <property type="entry name" value="HisK_dim/P_dom"/>
</dbReference>
<evidence type="ECO:0000256" key="14">
    <source>
        <dbReference type="ARBA" id="ARBA00022989"/>
    </source>
</evidence>
<comment type="function">
    <text evidence="17">Member of the two-component regulatory system PhoR/PhoB involved in the phosphate regulon genes expression. PhoR may function as a membrane-associated protein kinase that phosphorylates PhoB in response to environmental signals.</text>
</comment>
<dbReference type="SUPFAM" id="SSF55785">
    <property type="entry name" value="PYP-like sensor domain (PAS domain)"/>
    <property type="match status" value="1"/>
</dbReference>
<keyword evidence="11" id="KW-0547">Nucleotide-binding</keyword>
<evidence type="ECO:0000256" key="18">
    <source>
        <dbReference type="SAM" id="Phobius"/>
    </source>
</evidence>
<evidence type="ECO:0000256" key="12">
    <source>
        <dbReference type="ARBA" id="ARBA00022777"/>
    </source>
</evidence>
<reference evidence="20 21" key="1">
    <citation type="submission" date="2023-11" db="EMBL/GenBank/DDBJ databases">
        <title>MicrobeMod: A computational toolkit for identifying prokaryotic methylation and restriction-modification with nanopore sequencing.</title>
        <authorList>
            <person name="Crits-Christoph A."/>
            <person name="Kang S.C."/>
            <person name="Lee H."/>
            <person name="Ostrov N."/>
        </authorList>
    </citation>
    <scope>NUCLEOTIDE SEQUENCE [LARGE SCALE GENOMIC DNA]</scope>
    <source>
        <strain evidence="20 21">ATCC 49870</strain>
    </source>
</reference>
<keyword evidence="12 20" id="KW-0418">Kinase</keyword>
<evidence type="ECO:0000256" key="15">
    <source>
        <dbReference type="ARBA" id="ARBA00023012"/>
    </source>
</evidence>
<dbReference type="InterPro" id="IPR000014">
    <property type="entry name" value="PAS"/>
</dbReference>
<dbReference type="Pfam" id="PF13188">
    <property type="entry name" value="PAS_8"/>
    <property type="match status" value="1"/>
</dbReference>
<keyword evidence="14 18" id="KW-1133">Transmembrane helix</keyword>
<dbReference type="Pfam" id="PF02518">
    <property type="entry name" value="HATPase_c"/>
    <property type="match status" value="1"/>
</dbReference>
<dbReference type="InterPro" id="IPR036097">
    <property type="entry name" value="HisK_dim/P_sf"/>
</dbReference>
<keyword evidence="16 18" id="KW-0472">Membrane</keyword>
<accession>A0ABZ0YYH6</accession>
<dbReference type="InterPro" id="IPR035965">
    <property type="entry name" value="PAS-like_dom_sf"/>
</dbReference>
<evidence type="ECO:0000256" key="4">
    <source>
        <dbReference type="ARBA" id="ARBA00019665"/>
    </source>
</evidence>
<evidence type="ECO:0000256" key="16">
    <source>
        <dbReference type="ARBA" id="ARBA00023136"/>
    </source>
</evidence>
<evidence type="ECO:0000256" key="9">
    <source>
        <dbReference type="ARBA" id="ARBA00022679"/>
    </source>
</evidence>
<keyword evidence="5" id="KW-0813">Transport</keyword>
<evidence type="ECO:0000256" key="3">
    <source>
        <dbReference type="ARBA" id="ARBA00012438"/>
    </source>
</evidence>
<dbReference type="PANTHER" id="PTHR45453">
    <property type="entry name" value="PHOSPHATE REGULON SENSOR PROTEIN PHOR"/>
    <property type="match status" value="1"/>
</dbReference>
<feature type="transmembrane region" description="Helical" evidence="18">
    <location>
        <begin position="65"/>
        <end position="90"/>
    </location>
</feature>
<dbReference type="SUPFAM" id="SSF47384">
    <property type="entry name" value="Homodimeric domain of signal transducing histidine kinase"/>
    <property type="match status" value="1"/>
</dbReference>
<dbReference type="PRINTS" id="PR00344">
    <property type="entry name" value="BCTRLSENSOR"/>
</dbReference>
<dbReference type="NCBIfam" id="TIGR02966">
    <property type="entry name" value="phoR_proteo"/>
    <property type="match status" value="1"/>
</dbReference>
<dbReference type="Pfam" id="PF00512">
    <property type="entry name" value="HisKA"/>
    <property type="match status" value="1"/>
</dbReference>
<evidence type="ECO:0000256" key="7">
    <source>
        <dbReference type="ARBA" id="ARBA00022553"/>
    </source>
</evidence>
<feature type="transmembrane region" description="Helical" evidence="18">
    <location>
        <begin position="42"/>
        <end position="59"/>
    </location>
</feature>
<comment type="catalytic activity">
    <reaction evidence="1">
        <text>ATP + protein L-histidine = ADP + protein N-phospho-L-histidine.</text>
        <dbReference type="EC" id="2.7.13.3"/>
    </reaction>
</comment>
<evidence type="ECO:0000256" key="17">
    <source>
        <dbReference type="ARBA" id="ARBA00025207"/>
    </source>
</evidence>
<evidence type="ECO:0000256" key="13">
    <source>
        <dbReference type="ARBA" id="ARBA00022840"/>
    </source>
</evidence>
<dbReference type="Gene3D" id="3.30.450.20">
    <property type="entry name" value="PAS domain"/>
    <property type="match status" value="1"/>
</dbReference>
<evidence type="ECO:0000313" key="21">
    <source>
        <dbReference type="Proteomes" id="UP001327459"/>
    </source>
</evidence>
<dbReference type="PANTHER" id="PTHR45453:SF1">
    <property type="entry name" value="PHOSPHATE REGULON SENSOR PROTEIN PHOR"/>
    <property type="match status" value="1"/>
</dbReference>
<dbReference type="InterPro" id="IPR036890">
    <property type="entry name" value="HATPase_C_sf"/>
</dbReference>
<dbReference type="InterPro" id="IPR050351">
    <property type="entry name" value="BphY/WalK/GraS-like"/>
</dbReference>
<dbReference type="Gene3D" id="1.10.287.130">
    <property type="match status" value="1"/>
</dbReference>
<dbReference type="EC" id="2.7.13.3" evidence="3"/>
<dbReference type="RefSeq" id="WP_322521335.1">
    <property type="nucleotide sequence ID" value="NZ_CP140153.1"/>
</dbReference>
<keyword evidence="21" id="KW-1185">Reference proteome</keyword>
<dbReference type="CDD" id="cd00082">
    <property type="entry name" value="HisKA"/>
    <property type="match status" value="1"/>
</dbReference>
<dbReference type="InterPro" id="IPR005467">
    <property type="entry name" value="His_kinase_dom"/>
</dbReference>
<dbReference type="Proteomes" id="UP001327459">
    <property type="component" value="Chromosome"/>
</dbReference>
<keyword evidence="7" id="KW-0597">Phosphoprotein</keyword>
<keyword evidence="8" id="KW-0592">Phosphate transport</keyword>
<evidence type="ECO:0000256" key="11">
    <source>
        <dbReference type="ARBA" id="ARBA00022741"/>
    </source>
</evidence>
<dbReference type="SMART" id="SM00387">
    <property type="entry name" value="HATPase_c"/>
    <property type="match status" value="1"/>
</dbReference>